<evidence type="ECO:0000313" key="2">
    <source>
        <dbReference type="EMBL" id="CAF1595678.1"/>
    </source>
</evidence>
<dbReference type="Proteomes" id="UP000663832">
    <property type="component" value="Unassembled WGS sequence"/>
</dbReference>
<dbReference type="EMBL" id="CAJNOI010000804">
    <property type="protein sequence ID" value="CAF1347852.1"/>
    <property type="molecule type" value="Genomic_DNA"/>
</dbReference>
<feature type="non-terminal residue" evidence="1">
    <location>
        <position position="109"/>
    </location>
</feature>
<evidence type="ECO:0000313" key="1">
    <source>
        <dbReference type="EMBL" id="CAF1347852.1"/>
    </source>
</evidence>
<protein>
    <submittedName>
        <fullName evidence="1">Uncharacterized protein</fullName>
    </submittedName>
</protein>
<sequence>MLRIATGDKLPCNNPLRFNRKLPNHILLPLDESLENENVLSSNDHFPINDLLSFDDNDITNDNESSNNDDLPRNITSLYEEQIICRREYDIKITKTRRTLQKIENDLND</sequence>
<evidence type="ECO:0000313" key="4">
    <source>
        <dbReference type="Proteomes" id="UP000663877"/>
    </source>
</evidence>
<dbReference type="Proteomes" id="UP000663877">
    <property type="component" value="Unassembled WGS sequence"/>
</dbReference>
<accession>A0A815H5X8</accession>
<reference evidence="1" key="1">
    <citation type="submission" date="2021-02" db="EMBL/GenBank/DDBJ databases">
        <authorList>
            <person name="Nowell W R."/>
        </authorList>
    </citation>
    <scope>NUCLEOTIDE SEQUENCE</scope>
</reference>
<dbReference type="EMBL" id="CAJNOM010001159">
    <property type="protein sequence ID" value="CAF1595678.1"/>
    <property type="molecule type" value="Genomic_DNA"/>
</dbReference>
<evidence type="ECO:0000313" key="3">
    <source>
        <dbReference type="Proteomes" id="UP000663832"/>
    </source>
</evidence>
<keyword evidence="3" id="KW-1185">Reference proteome</keyword>
<comment type="caution">
    <text evidence="1">The sequence shown here is derived from an EMBL/GenBank/DDBJ whole genome shotgun (WGS) entry which is preliminary data.</text>
</comment>
<proteinExistence type="predicted"/>
<organism evidence="1 4">
    <name type="scientific">Adineta steineri</name>
    <dbReference type="NCBI Taxonomy" id="433720"/>
    <lineage>
        <taxon>Eukaryota</taxon>
        <taxon>Metazoa</taxon>
        <taxon>Spiralia</taxon>
        <taxon>Gnathifera</taxon>
        <taxon>Rotifera</taxon>
        <taxon>Eurotatoria</taxon>
        <taxon>Bdelloidea</taxon>
        <taxon>Adinetida</taxon>
        <taxon>Adinetidae</taxon>
        <taxon>Adineta</taxon>
    </lineage>
</organism>
<dbReference type="AlphaFoldDB" id="A0A815H5X8"/>
<name>A0A815H5X8_9BILA</name>
<gene>
    <name evidence="1" type="ORF">BJG266_LOCUS34784</name>
    <name evidence="2" type="ORF">QVE165_LOCUS51854</name>
</gene>